<dbReference type="AlphaFoldDB" id="A0A660SKX1"/>
<dbReference type="PROSITE" id="PS50887">
    <property type="entry name" value="GGDEF"/>
    <property type="match status" value="1"/>
</dbReference>
<name>A0A660SKX1_UNCW3</name>
<evidence type="ECO:0000313" key="3">
    <source>
        <dbReference type="Proteomes" id="UP000268469"/>
    </source>
</evidence>
<dbReference type="CDD" id="cd01949">
    <property type="entry name" value="GGDEF"/>
    <property type="match status" value="1"/>
</dbReference>
<dbReference type="InterPro" id="IPR029787">
    <property type="entry name" value="Nucleotide_cyclase"/>
</dbReference>
<dbReference type="NCBIfam" id="TIGR00254">
    <property type="entry name" value="GGDEF"/>
    <property type="match status" value="1"/>
</dbReference>
<dbReference type="InterPro" id="IPR050469">
    <property type="entry name" value="Diguanylate_Cyclase"/>
</dbReference>
<dbReference type="GO" id="GO:1902201">
    <property type="term" value="P:negative regulation of bacterial-type flagellum-dependent cell motility"/>
    <property type="evidence" value="ECO:0007669"/>
    <property type="project" value="TreeGrafter"/>
</dbReference>
<dbReference type="Gene3D" id="3.30.450.40">
    <property type="match status" value="1"/>
</dbReference>
<dbReference type="GO" id="GO:0043709">
    <property type="term" value="P:cell adhesion involved in single-species biofilm formation"/>
    <property type="evidence" value="ECO:0007669"/>
    <property type="project" value="TreeGrafter"/>
</dbReference>
<dbReference type="Pfam" id="PF00990">
    <property type="entry name" value="GGDEF"/>
    <property type="match status" value="1"/>
</dbReference>
<protein>
    <submittedName>
        <fullName evidence="2">Sensor domain-containing diguanylate cyclase</fullName>
    </submittedName>
</protein>
<feature type="domain" description="GGDEF" evidence="1">
    <location>
        <begin position="98"/>
        <end position="232"/>
    </location>
</feature>
<accession>A0A660SKX1</accession>
<dbReference type="PANTHER" id="PTHR45138:SF6">
    <property type="entry name" value="DIGUANYLATE CYCLASE DGCN"/>
    <property type="match status" value="1"/>
</dbReference>
<evidence type="ECO:0000259" key="1">
    <source>
        <dbReference type="PROSITE" id="PS50887"/>
    </source>
</evidence>
<gene>
    <name evidence="2" type="ORF">DRP53_01385</name>
</gene>
<dbReference type="Proteomes" id="UP000268469">
    <property type="component" value="Unassembled WGS sequence"/>
</dbReference>
<dbReference type="InterPro" id="IPR043128">
    <property type="entry name" value="Rev_trsase/Diguanyl_cyclase"/>
</dbReference>
<reference evidence="2 3" key="1">
    <citation type="submission" date="2018-06" db="EMBL/GenBank/DDBJ databases">
        <title>Extensive metabolic versatility and redundancy in microbially diverse, dynamic hydrothermal sediments.</title>
        <authorList>
            <person name="Dombrowski N."/>
            <person name="Teske A."/>
            <person name="Baker B.J."/>
        </authorList>
    </citation>
    <scope>NUCLEOTIDE SEQUENCE [LARGE SCALE GENOMIC DNA]</scope>
    <source>
        <strain evidence="2">B36_G15</strain>
    </source>
</reference>
<comment type="caution">
    <text evidence="2">The sequence shown here is derived from an EMBL/GenBank/DDBJ whole genome shotgun (WGS) entry which is preliminary data.</text>
</comment>
<feature type="non-terminal residue" evidence="2">
    <location>
        <position position="1"/>
    </location>
</feature>
<dbReference type="FunFam" id="3.30.70.270:FF:000001">
    <property type="entry name" value="Diguanylate cyclase domain protein"/>
    <property type="match status" value="1"/>
</dbReference>
<dbReference type="EMBL" id="QNBE01000008">
    <property type="protein sequence ID" value="RKX71458.1"/>
    <property type="molecule type" value="Genomic_DNA"/>
</dbReference>
<dbReference type="SUPFAM" id="SSF55073">
    <property type="entry name" value="Nucleotide cyclase"/>
    <property type="match status" value="1"/>
</dbReference>
<evidence type="ECO:0000313" key="2">
    <source>
        <dbReference type="EMBL" id="RKX71458.1"/>
    </source>
</evidence>
<dbReference type="SMART" id="SM00267">
    <property type="entry name" value="GGDEF"/>
    <property type="match status" value="1"/>
</dbReference>
<dbReference type="InterPro" id="IPR000160">
    <property type="entry name" value="GGDEF_dom"/>
</dbReference>
<dbReference type="InterPro" id="IPR003018">
    <property type="entry name" value="GAF"/>
</dbReference>
<sequence length="237" mass="26779">KKTSFKTKSILCVPLKRGEELFGVLEMINKVGGEPFVRDDLLLLEIFAEHATVAIQNAMLYKRIEQLSITDDLTGLYNSRFCNIFLDRLVEEAKRKEKPVSLIFLDIDFFKLVNDRFGHLVGGETLKAVGERIRSVARKDDYCIRYGGDEYIVILSDTPKKTALVIAERIRKAVADEPFLAFENQLFHLTITSGVATFPDDATSKEELIGLADRAMYVGKTRGKNLVVDAVELEEEK</sequence>
<dbReference type="Gene3D" id="3.30.70.270">
    <property type="match status" value="1"/>
</dbReference>
<dbReference type="GO" id="GO:0052621">
    <property type="term" value="F:diguanylate cyclase activity"/>
    <property type="evidence" value="ECO:0007669"/>
    <property type="project" value="TreeGrafter"/>
</dbReference>
<organism evidence="2 3">
    <name type="scientific">candidate division WOR-3 bacterium</name>
    <dbReference type="NCBI Taxonomy" id="2052148"/>
    <lineage>
        <taxon>Bacteria</taxon>
        <taxon>Bacteria division WOR-3</taxon>
    </lineage>
</organism>
<dbReference type="SUPFAM" id="SSF55781">
    <property type="entry name" value="GAF domain-like"/>
    <property type="match status" value="1"/>
</dbReference>
<dbReference type="Pfam" id="PF01590">
    <property type="entry name" value="GAF"/>
    <property type="match status" value="1"/>
</dbReference>
<dbReference type="InterPro" id="IPR029016">
    <property type="entry name" value="GAF-like_dom_sf"/>
</dbReference>
<proteinExistence type="predicted"/>
<dbReference type="PANTHER" id="PTHR45138">
    <property type="entry name" value="REGULATORY COMPONENTS OF SENSORY TRANSDUCTION SYSTEM"/>
    <property type="match status" value="1"/>
</dbReference>
<dbReference type="GO" id="GO:0005886">
    <property type="term" value="C:plasma membrane"/>
    <property type="evidence" value="ECO:0007669"/>
    <property type="project" value="TreeGrafter"/>
</dbReference>